<sequence>MHDEHVLNHSSKYSSEIIQSKEIKNVNVNSTSSHVIIVHDTTSWAMETIPNQDKQYDYNVHCPVGNSDRPLTEIIELCEDVISIDPDNSLNKTLQENCSLLKTLTEDQQSVTLKSTHCNEAAESGCEINTITNVANGESLAPETYQSNEELSHSMPAKTVNLSLKTQSEKSGPSEQSASLRKSTTLNDFQRSCKRNFRKSRSNHRPRDWQRYLEFVRKTLHPRVTRPPIRLRTTNGIQPDLPRLQAVEHLLKDSHPPLPSIGQVKTVLKHLNPSKATGSDNIPAWCLKRYADELAPVVHDIVVASIVQCKYPTSYKHAIISPIPKIRPPTDLDNDCRQVSVLPQLAKVIEKLQLQLNKSSFKIKTNQHAFTSGHSTVSALTSISQNWFDSTDNSSTGRQGVHALFVDFRKAFDLVDHKILLDKLLI</sequence>
<evidence type="ECO:0000313" key="2">
    <source>
        <dbReference type="Proteomes" id="UP001152795"/>
    </source>
</evidence>
<reference evidence="1" key="1">
    <citation type="submission" date="2020-04" db="EMBL/GenBank/DDBJ databases">
        <authorList>
            <person name="Alioto T."/>
            <person name="Alioto T."/>
            <person name="Gomez Garrido J."/>
        </authorList>
    </citation>
    <scope>NUCLEOTIDE SEQUENCE</scope>
    <source>
        <strain evidence="1">A484AB</strain>
    </source>
</reference>
<name>A0A6S7HCZ9_PARCT</name>
<comment type="caution">
    <text evidence="1">The sequence shown here is derived from an EMBL/GenBank/DDBJ whole genome shotgun (WGS) entry which is preliminary data.</text>
</comment>
<accession>A0A6S7HCZ9</accession>
<keyword evidence="2" id="KW-1185">Reference proteome</keyword>
<dbReference type="EMBL" id="CACRXK020004717">
    <property type="protein sequence ID" value="CAB4003755.1"/>
    <property type="molecule type" value="Genomic_DNA"/>
</dbReference>
<dbReference type="PANTHER" id="PTHR47510">
    <property type="entry name" value="REVERSE TRANSCRIPTASE DOMAIN-CONTAINING PROTEIN"/>
    <property type="match status" value="1"/>
</dbReference>
<organism evidence="1 2">
    <name type="scientific">Paramuricea clavata</name>
    <name type="common">Red gorgonian</name>
    <name type="synonym">Violescent sea-whip</name>
    <dbReference type="NCBI Taxonomy" id="317549"/>
    <lineage>
        <taxon>Eukaryota</taxon>
        <taxon>Metazoa</taxon>
        <taxon>Cnidaria</taxon>
        <taxon>Anthozoa</taxon>
        <taxon>Octocorallia</taxon>
        <taxon>Malacalcyonacea</taxon>
        <taxon>Plexauridae</taxon>
        <taxon>Paramuricea</taxon>
    </lineage>
</organism>
<dbReference type="OrthoDB" id="411378at2759"/>
<gene>
    <name evidence="1" type="ORF">PACLA_8A026212</name>
</gene>
<protein>
    <submittedName>
        <fullName evidence="1">Uncharacterized protein</fullName>
    </submittedName>
</protein>
<dbReference type="PANTHER" id="PTHR47510:SF3">
    <property type="entry name" value="ENDO_EXONUCLEASE_PHOSPHATASE DOMAIN-CONTAINING PROTEIN"/>
    <property type="match status" value="1"/>
</dbReference>
<dbReference type="Proteomes" id="UP001152795">
    <property type="component" value="Unassembled WGS sequence"/>
</dbReference>
<dbReference type="AlphaFoldDB" id="A0A6S7HCZ9"/>
<proteinExistence type="predicted"/>
<evidence type="ECO:0000313" key="1">
    <source>
        <dbReference type="EMBL" id="CAB4003755.1"/>
    </source>
</evidence>